<feature type="region of interest" description="Disordered" evidence="1">
    <location>
        <begin position="2466"/>
        <end position="2486"/>
    </location>
</feature>
<dbReference type="PROSITE" id="PS51820">
    <property type="entry name" value="PA14"/>
    <property type="match status" value="1"/>
</dbReference>
<dbReference type="InterPro" id="IPR037524">
    <property type="entry name" value="PA14/GLEYA"/>
</dbReference>
<dbReference type="Proteomes" id="UP001220610">
    <property type="component" value="Chromosome"/>
</dbReference>
<evidence type="ECO:0000259" key="2">
    <source>
        <dbReference type="PROSITE" id="PS51820"/>
    </source>
</evidence>
<dbReference type="SUPFAM" id="SSF56988">
    <property type="entry name" value="Anthrax protective antigen"/>
    <property type="match status" value="1"/>
</dbReference>
<proteinExistence type="predicted"/>
<dbReference type="EMBL" id="CP119311">
    <property type="protein sequence ID" value="WEK37954.1"/>
    <property type="molecule type" value="Genomic_DNA"/>
</dbReference>
<dbReference type="Gene3D" id="3.90.182.10">
    <property type="entry name" value="Toxin - Anthrax Protective Antigen,domain 1"/>
    <property type="match status" value="1"/>
</dbReference>
<sequence length="2532" mass="281764">MLVLLARYPKAIAWFFTAVIYLELVLLPADSKAETGRPYRSSVYAASRLPLLKSWPSVENSVAGRAAASEWAAQEETAADPAAAVDAAEAPVIGGPGQPEMSAFSSVNANNMVDLFSGDFSYNIPLMDVGGYPIGISYRAGISMDQEASWVGLGWNINPGTVSRNLRGLPDDFKGDTILRTLNIKENKTVGVTAGADLEIAGWPTVNKMGDTAFSKIGFGISNSIGVTYNNYRGYGIEHHVNPSISAGVAGSGKLTGGLSIANSSMDGLTLIPSVSFGGRLSQAKENETTYGGSVSLSLPYSSRSGLKSLQLSAGLRQYHTDVKNQEKNTGSGFSRSVISFAVPSFTPGISIPYTSRQFSFTGKIGADVKYSNYSVFISGYVAKQTIQPEDRTIAKPAYGYLHYQDGTPNREALLDFNREKELAYREKPAMPHIAIPSYTYDAFSITGEGTGGMFRAYRGDIGFVYDHSMRTKDGSDAISVDIGVGDIAHGGIDLNINRAVTEQGPWLNFNPLKQVVDFKKSTRSFEAAYFRNPGEKTINDKAFYEALGGDDLVTVELYQAGKGVDMRTTNYLARYKQQRKTGRSLLTAQNAIKQERDKRTQVISYLTAEEADEGALSRYIENYSMNVFDARICGGALAPDDLAGKGLIVGYYYNKDVMAPAVYVSPELWHLGFPSTEAVPLNAPIENKEVFSMKYTGRLKAPVTGTYNFYCQRDDGARLFLNGLKVLDAWDGKSTKDHPVTGTVNLVAGEFYEIQVDYYDIRKQAHMLMDWSYPGTTRQAIPRAFLYAPAVDTFTIKKSNSETVLVVKEKRMKAFRKRDHISQITVLNNDGRRYIYGIPVYNLKQKEATFAVNGRQYGMRDSGIVTYQHGKDNTPDNEQGKDHYFSSEEVPAYAHSFLLTGIVSPDYSDITGNGISDDDIGDAVKFNYTRICGLYNPYQWRVPSIPGPTATFNEGLRTDYRDDKGNYVYGEKELWYMHSIESKTMVATFVLEDRADLRAIREDGQLATARSARRLKEINLYNKADFLVRGTDATPVKTVHFEYDYSLCQNTPGADAGKLTLRKIWFTYNGNRKAKRGENPYVFNYNALNPGYNIKSYDRWGNYKDPLQNPGSLSAKLINNAEYPYALQDSLLAARNAGAWSLDSIQLPTGGAIKVQYESDDYAYVQQKRAMQLFKIVGLNSAPVLPTLTSAGQLYGKNGDDNLYIFIKVPKAVSNTADLYQAYLAGVGKLYFRLFVEMPKDNYSNGNLHEYVSCYADLEDNNAYGIVNASTIWVKIKGISLKGANGGSYSPLVKAASQFLRMNLPSKAYPGSETADQVDLREAVQMMAGLGTNIVDMFKSFDRITRENQWVRFIDTSKSFVRLTNPSLKKYGGGHRVKRVLVYDNWNTMTGQRAAVYGQEYSYTTRKEIGGKMMTISSGVASYEPGIGGDENPFHEPVEYIEKVSALGPITLGYSEEPLGESFFPAAGVGYSSVRTRTIHYKNKKSANGFEETNFYTAYDYPVYTDRTLLDADTKKRFRPAIGNFLRINARHHINISQGFRIELNDMHGRIRSKAYYPETDSLNYVSYSEYFYRNENNLAEQKRLSNTVMVIRPDGSIDTAALIGKDVELMMDMREMKSVTNGYNVNLNTDMFSIAGIPPVFLLPSLLNLAQREENIFRSVATVKVIQRYGILDSLVQVDKGSKITTRDLLYDSETGDVVMTRTQNEFNDPVFNFNYPSHWAYDGMGAAYKNIDVRLDNVNIRDGRIEGLTQAMDNLFASGDEILVAGKQRTGGIACDPSEQIATFPNLNKIWCIDSAVLREGPRAIYFIDRRGNPYTGLGVSMRVIRSGRRNMFGSVGSVTSLDSLVRKNESGQYVLSIGTESKIIAAASNEFRQYWKVDDIKNTRMQRDCSAKWRGTGNMRCLKDVNGKNTGYQEMEMVDVNPYSQTLNDTTWINVGLNCYECTQSATWANTALTRCAVDSQGNNTGWLEVQQQDTSACSETSGQSRWVTKELKCDSCLFTRQWVATGQVRCATDANGNKTGYQEIQFIDTSFCGRDNLMWAAGPLNCSACAPLPGWKATGQVRCAKDANSINTGYQEREELDTTLCGNSQKRWVSLGLNCTECSVPENWKATGVVRCVKDANNNNTGYQEREERDSSVCGNNAVRWVSIGLNCATCTQQPGWKATGNVHCQQDANGNYTGYQEREERDTTVCGSGAIRWVVTGYNCMNCTQTAGWKVTGNVRCVKDAAGNNTGYQEREERDTTHCNSDSLRWVSDGQVCANCPKPQLWQSTGQFRCLKDANNHNTGQREREERNMEPCSLNPNATRWLSDGENCYSCPTQANVWVNVGEPYCFSVKQQRSGYLVQPQVNISTCSDSAGQTRDLYILRCDLCPVLNENCPCNPEECRDEDGKKCINGVCVSGVWTCYLSQEVGPMYWNTHWRWKFPDGTWSEYVNMNYTDYECGYVPVVFPPDGRMSRDTTLPSKDTTMPANVNLGQSSVSDIPELNEGATTAEDRFYRSVLPAAKYIEYQKRLNTQLRNNRGGASVAE</sequence>
<dbReference type="SMART" id="SM00758">
    <property type="entry name" value="PA14"/>
    <property type="match status" value="1"/>
</dbReference>
<dbReference type="InterPro" id="IPR011658">
    <property type="entry name" value="PA14_dom"/>
</dbReference>
<evidence type="ECO:0000256" key="1">
    <source>
        <dbReference type="SAM" id="MobiDB-lite"/>
    </source>
</evidence>
<feature type="compositionally biased region" description="Polar residues" evidence="1">
    <location>
        <begin position="2466"/>
        <end position="2484"/>
    </location>
</feature>
<accession>A0AAJ6BJI6</accession>
<feature type="domain" description="PA14" evidence="2">
    <location>
        <begin position="643"/>
        <end position="786"/>
    </location>
</feature>
<reference evidence="3" key="1">
    <citation type="submission" date="2023-03" db="EMBL/GenBank/DDBJ databases">
        <title>Andean soil-derived lignocellulolytic bacterial consortium as a source of novel taxa and putative plastic-active enzymes.</title>
        <authorList>
            <person name="Diaz-Garcia L."/>
            <person name="Chuvochina M."/>
            <person name="Feuerriegel G."/>
            <person name="Bunk B."/>
            <person name="Sproer C."/>
            <person name="Streit W.R."/>
            <person name="Rodriguez L.M."/>
            <person name="Overmann J."/>
            <person name="Jimenez D.J."/>
        </authorList>
    </citation>
    <scope>NUCLEOTIDE SEQUENCE</scope>
    <source>
        <strain evidence="3">MAG 7</strain>
    </source>
</reference>
<dbReference type="Pfam" id="PF07691">
    <property type="entry name" value="PA14"/>
    <property type="match status" value="1"/>
</dbReference>
<organism evidence="3 4">
    <name type="scientific">Candidatus Pseudobacter hemicellulosilyticus</name>
    <dbReference type="NCBI Taxonomy" id="3121375"/>
    <lineage>
        <taxon>Bacteria</taxon>
        <taxon>Pseudomonadati</taxon>
        <taxon>Bacteroidota</taxon>
        <taxon>Chitinophagia</taxon>
        <taxon>Chitinophagales</taxon>
        <taxon>Chitinophagaceae</taxon>
        <taxon>Pseudobacter</taxon>
    </lineage>
</organism>
<name>A0AAJ6BJI6_9BACT</name>
<evidence type="ECO:0000313" key="3">
    <source>
        <dbReference type="EMBL" id="WEK37954.1"/>
    </source>
</evidence>
<evidence type="ECO:0000313" key="4">
    <source>
        <dbReference type="Proteomes" id="UP001220610"/>
    </source>
</evidence>
<gene>
    <name evidence="3" type="ORF">P0Y53_10625</name>
</gene>
<protein>
    <submittedName>
        <fullName evidence="3">PA14 domain-containing protein</fullName>
    </submittedName>
</protein>